<dbReference type="GO" id="GO:0047498">
    <property type="term" value="F:calcium-dependent phospholipase A2 activity"/>
    <property type="evidence" value="ECO:0007669"/>
    <property type="project" value="TreeGrafter"/>
</dbReference>
<accession>A0A8C1YKH0</accession>
<keyword evidence="2 3" id="KW-0443">Lipid metabolism</keyword>
<keyword evidence="1 3" id="KW-0378">Hydrolase</keyword>
<organism evidence="5 6">
    <name type="scientific">Cyprinus carpio</name>
    <name type="common">Common carp</name>
    <dbReference type="NCBI Taxonomy" id="7962"/>
    <lineage>
        <taxon>Eukaryota</taxon>
        <taxon>Metazoa</taxon>
        <taxon>Chordata</taxon>
        <taxon>Craniata</taxon>
        <taxon>Vertebrata</taxon>
        <taxon>Euteleostomi</taxon>
        <taxon>Actinopterygii</taxon>
        <taxon>Neopterygii</taxon>
        <taxon>Teleostei</taxon>
        <taxon>Ostariophysi</taxon>
        <taxon>Cypriniformes</taxon>
        <taxon>Cyprinidae</taxon>
        <taxon>Cyprininae</taxon>
        <taxon>Cyprinus</taxon>
    </lineage>
</organism>
<evidence type="ECO:0000313" key="5">
    <source>
        <dbReference type="Ensembl" id="ENSCCRP00015012357.1"/>
    </source>
</evidence>
<dbReference type="AlphaFoldDB" id="A0A8C1YKH0"/>
<evidence type="ECO:0000256" key="1">
    <source>
        <dbReference type="ARBA" id="ARBA00022801"/>
    </source>
</evidence>
<keyword evidence="3" id="KW-0442">Lipid degradation</keyword>
<dbReference type="SMART" id="SM00022">
    <property type="entry name" value="PLAc"/>
    <property type="match status" value="1"/>
</dbReference>
<dbReference type="GO" id="GO:0046475">
    <property type="term" value="P:glycerophospholipid catabolic process"/>
    <property type="evidence" value="ECO:0007669"/>
    <property type="project" value="TreeGrafter"/>
</dbReference>
<dbReference type="GO" id="GO:0005544">
    <property type="term" value="F:calcium-dependent phospholipid binding"/>
    <property type="evidence" value="ECO:0007669"/>
    <property type="project" value="TreeGrafter"/>
</dbReference>
<evidence type="ECO:0000256" key="2">
    <source>
        <dbReference type="ARBA" id="ARBA00023098"/>
    </source>
</evidence>
<evidence type="ECO:0000259" key="4">
    <source>
        <dbReference type="PROSITE" id="PS51210"/>
    </source>
</evidence>
<name>A0A8C1YKH0_CYPCA</name>
<protein>
    <submittedName>
        <fullName evidence="5">Phospholipase A2, group IVAb (cytosolic, calcium-dependent)</fullName>
    </submittedName>
</protein>
<dbReference type="PANTHER" id="PTHR10728">
    <property type="entry name" value="CYTOSOLIC PHOSPHOLIPASE A2"/>
    <property type="match status" value="1"/>
</dbReference>
<evidence type="ECO:0000256" key="3">
    <source>
        <dbReference type="PROSITE-ProRule" id="PRU00555"/>
    </source>
</evidence>
<dbReference type="Gene3D" id="3.40.1090.10">
    <property type="entry name" value="Cytosolic phospholipase A2 catalytic domain"/>
    <property type="match status" value="1"/>
</dbReference>
<dbReference type="GO" id="GO:0005634">
    <property type="term" value="C:nucleus"/>
    <property type="evidence" value="ECO:0007669"/>
    <property type="project" value="TreeGrafter"/>
</dbReference>
<dbReference type="GO" id="GO:0005783">
    <property type="term" value="C:endoplasmic reticulum"/>
    <property type="evidence" value="ECO:0007669"/>
    <property type="project" value="TreeGrafter"/>
</dbReference>
<feature type="domain" description="PLA2c" evidence="4">
    <location>
        <begin position="1"/>
        <end position="459"/>
    </location>
</feature>
<dbReference type="GO" id="GO:0005509">
    <property type="term" value="F:calcium ion binding"/>
    <property type="evidence" value="ECO:0007669"/>
    <property type="project" value="TreeGrafter"/>
</dbReference>
<dbReference type="GO" id="GO:0005829">
    <property type="term" value="C:cytosol"/>
    <property type="evidence" value="ECO:0007669"/>
    <property type="project" value="TreeGrafter"/>
</dbReference>
<proteinExistence type="predicted"/>
<dbReference type="Proteomes" id="UP000694700">
    <property type="component" value="Unplaced"/>
</dbReference>
<dbReference type="PROSITE" id="PS51210">
    <property type="entry name" value="PLA2C"/>
    <property type="match status" value="1"/>
</dbReference>
<dbReference type="GO" id="GO:0005794">
    <property type="term" value="C:Golgi apparatus"/>
    <property type="evidence" value="ECO:0007669"/>
    <property type="project" value="TreeGrafter"/>
</dbReference>
<dbReference type="Ensembl" id="ENSCCRT00015012809.1">
    <property type="protein sequence ID" value="ENSCCRP00015012357.1"/>
    <property type="gene ID" value="ENSCCRG00015005721.1"/>
</dbReference>
<dbReference type="SUPFAM" id="SSF52151">
    <property type="entry name" value="FabD/lysophospholipase-like"/>
    <property type="match status" value="1"/>
</dbReference>
<dbReference type="Pfam" id="PF01735">
    <property type="entry name" value="PLA2_B"/>
    <property type="match status" value="1"/>
</dbReference>
<reference evidence="5" key="1">
    <citation type="submission" date="2025-08" db="UniProtKB">
        <authorList>
            <consortium name="Ensembl"/>
        </authorList>
    </citation>
    <scope>IDENTIFICATION</scope>
</reference>
<dbReference type="InterPro" id="IPR016035">
    <property type="entry name" value="Acyl_Trfase/lysoPLipase"/>
</dbReference>
<dbReference type="PANTHER" id="PTHR10728:SF13">
    <property type="entry name" value="CYTOSOLIC PHOSPHOLIPASE A2"/>
    <property type="match status" value="1"/>
</dbReference>
<sequence length="459" mass="52060">MLTGTCQLCTPTHSFPLPTSHKLLPKHITNYVHALWSKKAIGQPVTFTDIFRMLIGETLIPSRMDTKLSELQEKTNEAQAPLPLFACLHVKPDVSELKFADWVECSPYEIGMAKYGTFMTPNLFGSKFFRGNMVKKHEENPLHFLMGTESLFSGFLLVCGASSILFNRILGFNDVPNGSTMEEELGTITSFFTDPRTDEYQGSWMQRVVSSLFRDSEGRAGKDHNFMLGLNLNNAVPRSHFTETASPMEDEVDAVNPALFEFDCIYEPLDVKSKKIHVVDSSLTFNLPYPLILRSQRGVGLMMSFDFSELLLAEKWAQMNKLPFPKIDPKVFDQEGMKECYVFKPEQGEKNCPIIIHFVLVNIEFRKFKAPGVPHQMDKEREFAGFDILDDPETPYSTFSFQYSKQEVSSVIKEGIKDSILYKKETPSRCSASLSLSQLQNKKHLKTMPSAVCSCRLTK</sequence>
<evidence type="ECO:0000313" key="6">
    <source>
        <dbReference type="Proteomes" id="UP000694700"/>
    </source>
</evidence>
<dbReference type="InterPro" id="IPR002642">
    <property type="entry name" value="LysoPLipase_cat_dom"/>
</dbReference>